<name>A0ABN9Y9B6_9DINO</name>
<keyword evidence="2" id="KW-1133">Transmembrane helix</keyword>
<keyword evidence="2" id="KW-0472">Membrane</keyword>
<comment type="caution">
    <text evidence="3">The sequence shown here is derived from an EMBL/GenBank/DDBJ whole genome shotgun (WGS) entry which is preliminary data.</text>
</comment>
<protein>
    <submittedName>
        <fullName evidence="3">Uncharacterized protein</fullName>
    </submittedName>
</protein>
<evidence type="ECO:0000313" key="3">
    <source>
        <dbReference type="EMBL" id="CAK0907265.1"/>
    </source>
</evidence>
<evidence type="ECO:0000313" key="4">
    <source>
        <dbReference type="Proteomes" id="UP001189429"/>
    </source>
</evidence>
<feature type="region of interest" description="Disordered" evidence="1">
    <location>
        <begin position="1"/>
        <end position="22"/>
    </location>
</feature>
<reference evidence="3" key="1">
    <citation type="submission" date="2023-10" db="EMBL/GenBank/DDBJ databases">
        <authorList>
            <person name="Chen Y."/>
            <person name="Shah S."/>
            <person name="Dougan E. K."/>
            <person name="Thang M."/>
            <person name="Chan C."/>
        </authorList>
    </citation>
    <scope>NUCLEOTIDE SEQUENCE [LARGE SCALE GENOMIC DNA]</scope>
</reference>
<evidence type="ECO:0000256" key="2">
    <source>
        <dbReference type="SAM" id="Phobius"/>
    </source>
</evidence>
<proteinExistence type="predicted"/>
<accession>A0ABN9Y9B6</accession>
<feature type="non-terminal residue" evidence="3">
    <location>
        <position position="1"/>
    </location>
</feature>
<organism evidence="3 4">
    <name type="scientific">Prorocentrum cordatum</name>
    <dbReference type="NCBI Taxonomy" id="2364126"/>
    <lineage>
        <taxon>Eukaryota</taxon>
        <taxon>Sar</taxon>
        <taxon>Alveolata</taxon>
        <taxon>Dinophyceae</taxon>
        <taxon>Prorocentrales</taxon>
        <taxon>Prorocentraceae</taxon>
        <taxon>Prorocentrum</taxon>
    </lineage>
</organism>
<feature type="transmembrane region" description="Helical" evidence="2">
    <location>
        <begin position="34"/>
        <end position="56"/>
    </location>
</feature>
<gene>
    <name evidence="3" type="ORF">PCOR1329_LOCUS82344</name>
</gene>
<evidence type="ECO:0000256" key="1">
    <source>
        <dbReference type="SAM" id="MobiDB-lite"/>
    </source>
</evidence>
<dbReference type="Proteomes" id="UP001189429">
    <property type="component" value="Unassembled WGS sequence"/>
</dbReference>
<dbReference type="EMBL" id="CAUYUJ010021833">
    <property type="protein sequence ID" value="CAK0907265.1"/>
    <property type="molecule type" value="Genomic_DNA"/>
</dbReference>
<keyword evidence="2" id="KW-0812">Transmembrane</keyword>
<sequence>RGGKRRDLPPPPRPQSAFARGPRAGVAGAAEGRAAAAAALGGCCWVGAAALLTRALRRRLTARRGASDGGAAACSGLLDEAGSPDGCRLSREVFMDVLGGLLKQPAKETGAGSLAVGCTSSSGILGAYLPSSLVNRIGWSDTLDSQPLLNSVPNPYPGVQYRKSKNIDDRYQRYAETGATVRGQIEDNGEWLRISRDVFLPMRVGTVQILEPLARKEVQSAAVPRATFWGCCTGPLPGDHLNDAVR</sequence>
<keyword evidence="4" id="KW-1185">Reference proteome</keyword>